<organism evidence="4 6">
    <name type="scientific">Rotaria magnacalcarata</name>
    <dbReference type="NCBI Taxonomy" id="392030"/>
    <lineage>
        <taxon>Eukaryota</taxon>
        <taxon>Metazoa</taxon>
        <taxon>Spiralia</taxon>
        <taxon>Gnathifera</taxon>
        <taxon>Rotifera</taxon>
        <taxon>Eurotatoria</taxon>
        <taxon>Bdelloidea</taxon>
        <taxon>Philodinida</taxon>
        <taxon>Philodinidae</taxon>
        <taxon>Rotaria</taxon>
    </lineage>
</organism>
<evidence type="ECO:0000256" key="2">
    <source>
        <dbReference type="PROSITE-ProRule" id="PRU00168"/>
    </source>
</evidence>
<evidence type="ECO:0000313" key="6">
    <source>
        <dbReference type="Proteomes" id="UP000681720"/>
    </source>
</evidence>
<dbReference type="GO" id="GO:0007265">
    <property type="term" value="P:Ras protein signal transduction"/>
    <property type="evidence" value="ECO:0007669"/>
    <property type="project" value="TreeGrafter"/>
</dbReference>
<dbReference type="SMART" id="SM00147">
    <property type="entry name" value="RasGEF"/>
    <property type="match status" value="1"/>
</dbReference>
<dbReference type="PANTHER" id="PTHR23113">
    <property type="entry name" value="GUANINE NUCLEOTIDE EXCHANGE FACTOR"/>
    <property type="match status" value="1"/>
</dbReference>
<evidence type="ECO:0000256" key="1">
    <source>
        <dbReference type="ARBA" id="ARBA00022658"/>
    </source>
</evidence>
<gene>
    <name evidence="5" type="ORF">BYL167_LOCUS44856</name>
    <name evidence="4" type="ORF">GIL414_LOCUS40474</name>
</gene>
<dbReference type="InterPro" id="IPR036964">
    <property type="entry name" value="RASGEF_cat_dom_sf"/>
</dbReference>
<reference evidence="4" key="1">
    <citation type="submission" date="2021-02" db="EMBL/GenBank/DDBJ databases">
        <authorList>
            <person name="Nowell W R."/>
        </authorList>
    </citation>
    <scope>NUCLEOTIDE SEQUENCE</scope>
</reference>
<protein>
    <recommendedName>
        <fullName evidence="3">Ras-GEF domain-containing protein</fullName>
    </recommendedName>
</protein>
<feature type="domain" description="Ras-GEF" evidence="3">
    <location>
        <begin position="69"/>
        <end position="266"/>
    </location>
</feature>
<comment type="caution">
    <text evidence="4">The sequence shown here is derived from an EMBL/GenBank/DDBJ whole genome shotgun (WGS) entry which is preliminary data.</text>
</comment>
<dbReference type="InterPro" id="IPR001895">
    <property type="entry name" value="RASGEF_cat_dom"/>
</dbReference>
<dbReference type="EMBL" id="CAJOBH010122893">
    <property type="protein sequence ID" value="CAF4720451.1"/>
    <property type="molecule type" value="Genomic_DNA"/>
</dbReference>
<dbReference type="Pfam" id="PF00617">
    <property type="entry name" value="RasGEF"/>
    <property type="match status" value="1"/>
</dbReference>
<dbReference type="InterPro" id="IPR008937">
    <property type="entry name" value="Ras-like_GEF"/>
</dbReference>
<dbReference type="GO" id="GO:0005886">
    <property type="term" value="C:plasma membrane"/>
    <property type="evidence" value="ECO:0007669"/>
    <property type="project" value="TreeGrafter"/>
</dbReference>
<dbReference type="PANTHER" id="PTHR23113:SF368">
    <property type="entry name" value="CELL DIVISION CONTROL PROTEIN 25"/>
    <property type="match status" value="1"/>
</dbReference>
<dbReference type="GO" id="GO:0005085">
    <property type="term" value="F:guanyl-nucleotide exchange factor activity"/>
    <property type="evidence" value="ECO:0007669"/>
    <property type="project" value="UniProtKB-KW"/>
</dbReference>
<dbReference type="AlphaFoldDB" id="A0A8S2ZNJ6"/>
<dbReference type="PROSITE" id="PS50009">
    <property type="entry name" value="RASGEF_CAT"/>
    <property type="match status" value="1"/>
</dbReference>
<keyword evidence="1 2" id="KW-0344">Guanine-nucleotide releasing factor</keyword>
<evidence type="ECO:0000313" key="5">
    <source>
        <dbReference type="EMBL" id="CAF4720451.1"/>
    </source>
</evidence>
<dbReference type="EMBL" id="CAJOBJ010112344">
    <property type="protein sequence ID" value="CAF4637184.1"/>
    <property type="molecule type" value="Genomic_DNA"/>
</dbReference>
<dbReference type="Proteomes" id="UP000681720">
    <property type="component" value="Unassembled WGS sequence"/>
</dbReference>
<dbReference type="SUPFAM" id="SSF48366">
    <property type="entry name" value="Ras GEF"/>
    <property type="match status" value="1"/>
</dbReference>
<evidence type="ECO:0000313" key="4">
    <source>
        <dbReference type="EMBL" id="CAF4637184.1"/>
    </source>
</evidence>
<name>A0A8S2ZNJ6_9BILA</name>
<dbReference type="Proteomes" id="UP000681967">
    <property type="component" value="Unassembled WGS sequence"/>
</dbReference>
<accession>A0A8S2ZNJ6</accession>
<proteinExistence type="predicted"/>
<dbReference type="Gene3D" id="1.10.840.10">
    <property type="entry name" value="Ras guanine-nucleotide exchange factors catalytic domain"/>
    <property type="match status" value="1"/>
</dbReference>
<dbReference type="InterPro" id="IPR023578">
    <property type="entry name" value="Ras_GEF_dom_sf"/>
</dbReference>
<sequence length="266" mass="30785">MMLNISNIAHSILMEEIDNFNSNNNNNNNNNNNSLCLNDLSCHNDDIIINGSLRYAVYDTALFDVLKVDPEDFASQITLMDLPVFKSINPDELISCSWSSKSKLEKAFHIVQFTRRFNQVNFWVQGELLRADIIKNRIEILSHFIRVAKKLFDFNNINACMAVVMALQSAPIYRLEKTWMGLSKRDRTTFSNLKELVSSNENWKRLRHHLTNTKLPCIPYLGIYLTDIIRIDTLHPHRGGLETNQRKNAMNNICRVISEFQQSTYG</sequence>
<evidence type="ECO:0000259" key="3">
    <source>
        <dbReference type="PROSITE" id="PS50009"/>
    </source>
</evidence>